<dbReference type="InterPro" id="IPR015881">
    <property type="entry name" value="ARHD_Rieske_2Fe_2S"/>
</dbReference>
<evidence type="ECO:0000256" key="6">
    <source>
        <dbReference type="ARBA" id="ARBA00023004"/>
    </source>
</evidence>
<evidence type="ECO:0000256" key="8">
    <source>
        <dbReference type="ARBA" id="ARBA00023027"/>
    </source>
</evidence>
<name>A0ABY4DXN8_9NEIS</name>
<dbReference type="PROSITE" id="PS00570">
    <property type="entry name" value="RING_HYDROXYL_ALPHA"/>
    <property type="match status" value="1"/>
</dbReference>
<dbReference type="InterPro" id="IPR017941">
    <property type="entry name" value="Rieske_2Fe-2S"/>
</dbReference>
<evidence type="ECO:0000256" key="5">
    <source>
        <dbReference type="ARBA" id="ARBA00023002"/>
    </source>
</evidence>
<dbReference type="SUPFAM" id="SSF55961">
    <property type="entry name" value="Bet v1-like"/>
    <property type="match status" value="1"/>
</dbReference>
<evidence type="ECO:0000256" key="3">
    <source>
        <dbReference type="ARBA" id="ARBA00022714"/>
    </source>
</evidence>
<dbReference type="RefSeq" id="WP_058358030.1">
    <property type="nucleotide sequence ID" value="NZ_CABKVG010000010.1"/>
</dbReference>
<keyword evidence="3" id="KW-0001">2Fe-2S</keyword>
<keyword evidence="5" id="KW-0560">Oxidoreductase</keyword>
<feature type="domain" description="Rieske" evidence="9">
    <location>
        <begin position="44"/>
        <end position="152"/>
    </location>
</feature>
<protein>
    <submittedName>
        <fullName evidence="10">Ring-hydroxylating oxygenase subunit alpha</fullName>
    </submittedName>
</protein>
<dbReference type="Proteomes" id="UP000832011">
    <property type="component" value="Chromosome"/>
</dbReference>
<evidence type="ECO:0000256" key="4">
    <source>
        <dbReference type="ARBA" id="ARBA00022723"/>
    </source>
</evidence>
<evidence type="ECO:0000313" key="10">
    <source>
        <dbReference type="EMBL" id="UOO88282.1"/>
    </source>
</evidence>
<keyword evidence="7" id="KW-0411">Iron-sulfur</keyword>
<evidence type="ECO:0000256" key="2">
    <source>
        <dbReference type="ARBA" id="ARBA00008751"/>
    </source>
</evidence>
<comment type="similarity">
    <text evidence="2">Belongs to the bacterial ring-hydroxylating dioxygenase alpha subunit family.</text>
</comment>
<dbReference type="Gene3D" id="2.102.10.10">
    <property type="entry name" value="Rieske [2Fe-2S] iron-sulphur domain"/>
    <property type="match status" value="1"/>
</dbReference>
<keyword evidence="6" id="KW-0408">Iron</keyword>
<dbReference type="InterPro" id="IPR015879">
    <property type="entry name" value="Ring_hydroxy_dOase_asu_C_dom"/>
</dbReference>
<dbReference type="PRINTS" id="PR00090">
    <property type="entry name" value="RNGDIOXGNASE"/>
</dbReference>
<dbReference type="CDD" id="cd08886">
    <property type="entry name" value="RHO_alpha_C_2"/>
    <property type="match status" value="1"/>
</dbReference>
<accession>A0ABY4DXN8</accession>
<dbReference type="EMBL" id="CP091511">
    <property type="protein sequence ID" value="UOO88282.1"/>
    <property type="molecule type" value="Genomic_DNA"/>
</dbReference>
<reference evidence="10 11" key="1">
    <citation type="journal article" date="2022" name="Res Sq">
        <title>Evolution of multicellular longitudinally dividing oral cavity symbionts (Neisseriaceae).</title>
        <authorList>
            <person name="Nyongesa S."/>
            <person name="Weber P."/>
            <person name="Bernet E."/>
            <person name="Pullido F."/>
            <person name="Nieckarz M."/>
            <person name="Delaby M."/>
            <person name="Nieves C."/>
            <person name="Viehboeck T."/>
            <person name="Krause N."/>
            <person name="Rivera-Millot A."/>
            <person name="Nakamura A."/>
            <person name="Vischer N."/>
            <person name="VanNieuwenhze M."/>
            <person name="Brun Y."/>
            <person name="Cava F."/>
            <person name="Bulgheresi S."/>
            <person name="Veyrier F."/>
        </authorList>
    </citation>
    <scope>NUCLEOTIDE SEQUENCE [LARGE SCALE GENOMIC DNA]</scope>
    <source>
        <strain evidence="10 11">SN4</strain>
    </source>
</reference>
<evidence type="ECO:0000259" key="9">
    <source>
        <dbReference type="PROSITE" id="PS51296"/>
    </source>
</evidence>
<sequence length="390" mass="44487">MEFIAKLPADFCEKPEVAYTLPKAYYTSDTVFEHEKEEIFYKTWLCMAHAGEVAKPNDYITRQIIGENILIVRGKDGVLRAFYNVCPHRGHELLQGSGKAKNVITCPYHAWTFKLDGNLALARNCEHVAEFDKERANLVPVKVEEYAGFIFINMDPNATCVEDQLGGFAKKLAETTSIVKDLKMAARFVTETPANWKIVVDNYMECYHCGPAHPGFSDSVQVDKYWHTMHGNWTLQFGYARSSEKSFKLDPSVTDASFSGFWTWPCTMFNVNPGGDKMTVIYEFPKDANTTVQHYEIFFLNEELTEEQQNLIEWYRTVFRPEDLGLVESVQRGLKSRGYRGQGRIMTDDTLSGISEHGIAYFHHLCSKYYQQDLPVAKENKVIPIAAAQA</sequence>
<evidence type="ECO:0000256" key="1">
    <source>
        <dbReference type="ARBA" id="ARBA00001962"/>
    </source>
</evidence>
<dbReference type="Pfam" id="PF00848">
    <property type="entry name" value="Ring_hydroxyl_A"/>
    <property type="match status" value="1"/>
</dbReference>
<organism evidence="10 11">
    <name type="scientific">Vitreoscilla massiliensis</name>
    <dbReference type="NCBI Taxonomy" id="1689272"/>
    <lineage>
        <taxon>Bacteria</taxon>
        <taxon>Pseudomonadati</taxon>
        <taxon>Pseudomonadota</taxon>
        <taxon>Betaproteobacteria</taxon>
        <taxon>Neisseriales</taxon>
        <taxon>Neisseriaceae</taxon>
        <taxon>Vitreoscilla</taxon>
    </lineage>
</organism>
<dbReference type="Pfam" id="PF00355">
    <property type="entry name" value="Rieske"/>
    <property type="match status" value="1"/>
</dbReference>
<proteinExistence type="inferred from homology"/>
<dbReference type="CDD" id="cd03469">
    <property type="entry name" value="Rieske_RO_Alpha_N"/>
    <property type="match status" value="1"/>
</dbReference>
<dbReference type="Gene3D" id="3.90.380.10">
    <property type="entry name" value="Naphthalene 1,2-dioxygenase Alpha Subunit, Chain A, domain 1"/>
    <property type="match status" value="2"/>
</dbReference>
<evidence type="ECO:0000313" key="11">
    <source>
        <dbReference type="Proteomes" id="UP000832011"/>
    </source>
</evidence>
<comment type="cofactor">
    <cofactor evidence="1">
        <name>Fe cation</name>
        <dbReference type="ChEBI" id="CHEBI:24875"/>
    </cofactor>
</comment>
<dbReference type="PROSITE" id="PS51296">
    <property type="entry name" value="RIESKE"/>
    <property type="match status" value="1"/>
</dbReference>
<evidence type="ECO:0000256" key="7">
    <source>
        <dbReference type="ARBA" id="ARBA00023014"/>
    </source>
</evidence>
<keyword evidence="11" id="KW-1185">Reference proteome</keyword>
<keyword evidence="8" id="KW-0520">NAD</keyword>
<gene>
    <name evidence="10" type="ORF">LVJ82_12455</name>
</gene>
<keyword evidence="4" id="KW-0479">Metal-binding</keyword>
<dbReference type="SUPFAM" id="SSF50022">
    <property type="entry name" value="ISP domain"/>
    <property type="match status" value="1"/>
</dbReference>
<dbReference type="PANTHER" id="PTHR43756:SF5">
    <property type="entry name" value="CHOLINE MONOOXYGENASE, CHLOROPLASTIC"/>
    <property type="match status" value="1"/>
</dbReference>
<dbReference type="InterPro" id="IPR036922">
    <property type="entry name" value="Rieske_2Fe-2S_sf"/>
</dbReference>
<dbReference type="PANTHER" id="PTHR43756">
    <property type="entry name" value="CHOLINE MONOOXYGENASE, CHLOROPLASTIC"/>
    <property type="match status" value="1"/>
</dbReference>
<dbReference type="InterPro" id="IPR001663">
    <property type="entry name" value="Rng_hydr_dOase-A"/>
</dbReference>